<feature type="region of interest" description="Disordered" evidence="1">
    <location>
        <begin position="1"/>
        <end position="57"/>
    </location>
</feature>
<organism evidence="2 3">
    <name type="scientific">Methanoculleus marisnigri</name>
    <dbReference type="NCBI Taxonomy" id="2198"/>
    <lineage>
        <taxon>Archaea</taxon>
        <taxon>Methanobacteriati</taxon>
        <taxon>Methanobacteriota</taxon>
        <taxon>Stenosarchaea group</taxon>
        <taxon>Methanomicrobia</taxon>
        <taxon>Methanomicrobiales</taxon>
        <taxon>Methanomicrobiaceae</taxon>
        <taxon>Methanoculleus</taxon>
    </lineage>
</organism>
<accession>A0A124FSY1</accession>
<gene>
    <name evidence="2" type="ORF">XD82_0176</name>
</gene>
<dbReference type="EMBL" id="LGGD01000011">
    <property type="protein sequence ID" value="KUK63686.1"/>
    <property type="molecule type" value="Genomic_DNA"/>
</dbReference>
<evidence type="ECO:0000256" key="1">
    <source>
        <dbReference type="SAM" id="MobiDB-lite"/>
    </source>
</evidence>
<sequence length="77" mass="7431">MGGETGTSPRADAHADCNPDARAHGGTCQTLESTDCFPGAAGAGPNDDDAGAGCTTGIDRIAGADRSAYGGGWSGTT</sequence>
<feature type="compositionally biased region" description="Basic and acidic residues" evidence="1">
    <location>
        <begin position="11"/>
        <end position="23"/>
    </location>
</feature>
<proteinExistence type="predicted"/>
<comment type="caution">
    <text evidence="2">The sequence shown here is derived from an EMBL/GenBank/DDBJ whole genome shotgun (WGS) entry which is preliminary data.</text>
</comment>
<protein>
    <submittedName>
        <fullName evidence="2">Uncharacterized protein</fullName>
    </submittedName>
</protein>
<evidence type="ECO:0000313" key="3">
    <source>
        <dbReference type="Proteomes" id="UP000054323"/>
    </source>
</evidence>
<name>A0A124FSY1_9EURY</name>
<reference evidence="3" key="1">
    <citation type="journal article" date="2015" name="MBio">
        <title>Genome-Resolved Metagenomic Analysis Reveals Roles for Candidate Phyla and Other Microbial Community Members in Biogeochemical Transformations in Oil Reservoirs.</title>
        <authorList>
            <person name="Hu P."/>
            <person name="Tom L."/>
            <person name="Singh A."/>
            <person name="Thomas B.C."/>
            <person name="Baker B.J."/>
            <person name="Piceno Y.M."/>
            <person name="Andersen G.L."/>
            <person name="Banfield J.F."/>
        </authorList>
    </citation>
    <scope>NUCLEOTIDE SEQUENCE [LARGE SCALE GENOMIC DNA]</scope>
</reference>
<dbReference type="AlphaFoldDB" id="A0A124FSY1"/>
<dbReference type="Proteomes" id="UP000054323">
    <property type="component" value="Unassembled WGS sequence"/>
</dbReference>
<evidence type="ECO:0000313" key="2">
    <source>
        <dbReference type="EMBL" id="KUK63686.1"/>
    </source>
</evidence>